<dbReference type="InterPro" id="IPR020904">
    <property type="entry name" value="Sc_DH/Rdtase_CS"/>
</dbReference>
<dbReference type="AlphaFoldDB" id="A0ABD3N2H3"/>
<comment type="similarity">
    <text evidence="1">Belongs to the short-chain dehydrogenases/reductases (SDR) family.</text>
</comment>
<dbReference type="FunFam" id="3.40.50.720:FF:000084">
    <property type="entry name" value="Short-chain dehydrogenase reductase"/>
    <property type="match status" value="1"/>
</dbReference>
<organism evidence="3 4">
    <name type="scientific">Discostella pseudostelligera</name>
    <dbReference type="NCBI Taxonomy" id="259834"/>
    <lineage>
        <taxon>Eukaryota</taxon>
        <taxon>Sar</taxon>
        <taxon>Stramenopiles</taxon>
        <taxon>Ochrophyta</taxon>
        <taxon>Bacillariophyta</taxon>
        <taxon>Coscinodiscophyceae</taxon>
        <taxon>Thalassiosirophycidae</taxon>
        <taxon>Stephanodiscales</taxon>
        <taxon>Stephanodiscaceae</taxon>
        <taxon>Discostella</taxon>
    </lineage>
</organism>
<reference evidence="3 4" key="1">
    <citation type="submission" date="2024-10" db="EMBL/GenBank/DDBJ databases">
        <title>Updated reference genomes for cyclostephanoid diatoms.</title>
        <authorList>
            <person name="Roberts W.R."/>
            <person name="Alverson A.J."/>
        </authorList>
    </citation>
    <scope>NUCLEOTIDE SEQUENCE [LARGE SCALE GENOMIC DNA]</scope>
    <source>
        <strain evidence="3 4">AJA232-27</strain>
    </source>
</reference>
<dbReference type="PRINTS" id="PR00081">
    <property type="entry name" value="GDHRDH"/>
</dbReference>
<evidence type="ECO:0000256" key="1">
    <source>
        <dbReference type="ARBA" id="ARBA00006484"/>
    </source>
</evidence>
<dbReference type="Gene3D" id="3.40.50.720">
    <property type="entry name" value="NAD(P)-binding Rossmann-like Domain"/>
    <property type="match status" value="1"/>
</dbReference>
<dbReference type="GO" id="GO:0016491">
    <property type="term" value="F:oxidoreductase activity"/>
    <property type="evidence" value="ECO:0007669"/>
    <property type="project" value="UniProtKB-KW"/>
</dbReference>
<dbReference type="InterPro" id="IPR036291">
    <property type="entry name" value="NAD(P)-bd_dom_sf"/>
</dbReference>
<protein>
    <submittedName>
        <fullName evidence="3">Uncharacterized protein</fullName>
    </submittedName>
</protein>
<evidence type="ECO:0000256" key="2">
    <source>
        <dbReference type="ARBA" id="ARBA00023002"/>
    </source>
</evidence>
<sequence length="312" mass="32771">MDKNDAYAAAADGATSDTRFRGKTIIITGAGGNFGREGCLYFARRGANIAALDLNVGALHETLAEVKTVSGCDGRIKAYLCDVSNTDFVEAAIQAVSNDFGRIDMLWNNAGYQGEIKPTLEYDPADFARVMNINVTGMFHVLPSVAKRMAAQGVTGDNSSTTSHPYSIVNTASVAALRGTPAMVAYSSSKAAVLAMTVCTAKTSNSIVAVCILWKKDLAPHGIRVNAVSPALIGPGFLWTRQNELHASSGSPYFASDPEQVAQAKISGVPMKRLGSIDEVLKSVAYLLSDDSSYSTGTNLVIDGGLSCGLKA</sequence>
<dbReference type="PANTHER" id="PTHR24321:SF8">
    <property type="entry name" value="ESTRADIOL 17-BETA-DEHYDROGENASE 8-RELATED"/>
    <property type="match status" value="1"/>
</dbReference>
<dbReference type="PANTHER" id="PTHR24321">
    <property type="entry name" value="DEHYDROGENASES, SHORT CHAIN"/>
    <property type="match status" value="1"/>
</dbReference>
<dbReference type="Proteomes" id="UP001530293">
    <property type="component" value="Unassembled WGS sequence"/>
</dbReference>
<evidence type="ECO:0000313" key="3">
    <source>
        <dbReference type="EMBL" id="KAL3770330.1"/>
    </source>
</evidence>
<comment type="caution">
    <text evidence="3">The sequence shown here is derived from an EMBL/GenBank/DDBJ whole genome shotgun (WGS) entry which is preliminary data.</text>
</comment>
<dbReference type="EMBL" id="JALLBG020000043">
    <property type="protein sequence ID" value="KAL3770330.1"/>
    <property type="molecule type" value="Genomic_DNA"/>
</dbReference>
<keyword evidence="2" id="KW-0560">Oxidoreductase</keyword>
<dbReference type="CDD" id="cd05233">
    <property type="entry name" value="SDR_c"/>
    <property type="match status" value="1"/>
</dbReference>
<dbReference type="Pfam" id="PF13561">
    <property type="entry name" value="adh_short_C2"/>
    <property type="match status" value="1"/>
</dbReference>
<dbReference type="SUPFAM" id="SSF51735">
    <property type="entry name" value="NAD(P)-binding Rossmann-fold domains"/>
    <property type="match status" value="1"/>
</dbReference>
<dbReference type="PRINTS" id="PR00080">
    <property type="entry name" value="SDRFAMILY"/>
</dbReference>
<name>A0ABD3N2H3_9STRA</name>
<evidence type="ECO:0000313" key="4">
    <source>
        <dbReference type="Proteomes" id="UP001530293"/>
    </source>
</evidence>
<keyword evidence="4" id="KW-1185">Reference proteome</keyword>
<dbReference type="PROSITE" id="PS00061">
    <property type="entry name" value="ADH_SHORT"/>
    <property type="match status" value="1"/>
</dbReference>
<dbReference type="InterPro" id="IPR002347">
    <property type="entry name" value="SDR_fam"/>
</dbReference>
<gene>
    <name evidence="3" type="ORF">ACHAWU_003550</name>
</gene>
<accession>A0ABD3N2H3</accession>
<proteinExistence type="inferred from homology"/>